<evidence type="ECO:0000313" key="2">
    <source>
        <dbReference type="EMBL" id="WCR10251.1"/>
    </source>
</evidence>
<dbReference type="GO" id="GO:0016740">
    <property type="term" value="F:transferase activity"/>
    <property type="evidence" value="ECO:0007669"/>
    <property type="project" value="UniProtKB-KW"/>
</dbReference>
<dbReference type="EMBL" id="CP067134">
    <property type="protein sequence ID" value="WCR10251.1"/>
    <property type="molecule type" value="Genomic_DNA"/>
</dbReference>
<keyword evidence="2" id="KW-0808">Transferase</keyword>
<reference evidence="2 3" key="1">
    <citation type="submission" date="2021-01" db="EMBL/GenBank/DDBJ databases">
        <title>Biogeographic distribution of Paracoccus.</title>
        <authorList>
            <person name="Hollensteiner J."/>
            <person name="Leineberger J."/>
            <person name="Brinkhoff T."/>
            <person name="Daniel R."/>
        </authorList>
    </citation>
    <scope>NUCLEOTIDE SEQUENCE [LARGE SCALE GENOMIC DNA]</scope>
    <source>
        <strain evidence="2 3">LMG25392</strain>
    </source>
</reference>
<protein>
    <submittedName>
        <fullName evidence="2">Polysaccharide pyruvyl transferase family protein</fullName>
    </submittedName>
</protein>
<gene>
    <name evidence="2" type="ORF">JHW45_14430</name>
</gene>
<dbReference type="InterPro" id="IPR007345">
    <property type="entry name" value="Polysacch_pyruvyl_Trfase"/>
</dbReference>
<organism evidence="2 3">
    <name type="scientific">Paracoccus stylophorae</name>
    <dbReference type="NCBI Taxonomy" id="659350"/>
    <lineage>
        <taxon>Bacteria</taxon>
        <taxon>Pseudomonadati</taxon>
        <taxon>Pseudomonadota</taxon>
        <taxon>Alphaproteobacteria</taxon>
        <taxon>Rhodobacterales</taxon>
        <taxon>Paracoccaceae</taxon>
        <taxon>Paracoccus</taxon>
    </lineage>
</organism>
<evidence type="ECO:0000313" key="3">
    <source>
        <dbReference type="Proteomes" id="UP001218412"/>
    </source>
</evidence>
<accession>A0ABY7SVN6</accession>
<proteinExistence type="predicted"/>
<dbReference type="RefSeq" id="WP_272858308.1">
    <property type="nucleotide sequence ID" value="NZ_CP067134.1"/>
</dbReference>
<feature type="domain" description="Polysaccharide pyruvyl transferase" evidence="1">
    <location>
        <begin position="179"/>
        <end position="226"/>
    </location>
</feature>
<keyword evidence="3" id="KW-1185">Reference proteome</keyword>
<sequence>MTPRRALLTGHFSTVGDVEVLHQVQTRLDAVGMPYAVTPFSQHRVKSDPSWVPADALDPSEFTHLFVICGPYAPDYPAEYPWIFGRFRHCTQIGVNLTMVAPLESCNPFDALIERDSDRSVRPDLSFLTDAPRVPVVGLCLVQSQREYGNRQQHDVAARRLRDVIRSTGAAIVELDTALPRSMNHAGIGTPEEFESICARLDAVVTTRLHGTVLALKCGVPVVAVDAIRGGDKVTRQTRLLGWPESYVLDETPDETLAGALRRCLTPQMRQSARTCAAGARDMLADYDAAFLATLDAAADPSRRPPMPPRRGWPSRLAARYRRWKRRWIPSRRAGMGPDAHS</sequence>
<dbReference type="Proteomes" id="UP001218412">
    <property type="component" value="Chromosome"/>
</dbReference>
<evidence type="ECO:0000259" key="1">
    <source>
        <dbReference type="Pfam" id="PF04230"/>
    </source>
</evidence>
<dbReference type="Pfam" id="PF04230">
    <property type="entry name" value="PS_pyruv_trans"/>
    <property type="match status" value="1"/>
</dbReference>
<name>A0ABY7SVN6_9RHOB</name>